<dbReference type="Gene3D" id="3.60.120.10">
    <property type="entry name" value="Anthranilate synthase"/>
    <property type="match status" value="1"/>
</dbReference>
<dbReference type="AlphaFoldDB" id="A0A6J6DIK1"/>
<comment type="similarity">
    <text evidence="2">Belongs to the isochorismate synthase family.</text>
</comment>
<dbReference type="InterPro" id="IPR004561">
    <property type="entry name" value="IsoChor_synthase"/>
</dbReference>
<evidence type="ECO:0000259" key="6">
    <source>
        <dbReference type="Pfam" id="PF00425"/>
    </source>
</evidence>
<evidence type="ECO:0000256" key="5">
    <source>
        <dbReference type="ARBA" id="ARBA00041564"/>
    </source>
</evidence>
<dbReference type="SUPFAM" id="SSF56322">
    <property type="entry name" value="ADC synthase"/>
    <property type="match status" value="1"/>
</dbReference>
<evidence type="ECO:0000256" key="3">
    <source>
        <dbReference type="ARBA" id="ARBA00012824"/>
    </source>
</evidence>
<evidence type="ECO:0000256" key="1">
    <source>
        <dbReference type="ARBA" id="ARBA00000799"/>
    </source>
</evidence>
<dbReference type="EMBL" id="CAEZTD010000066">
    <property type="protein sequence ID" value="CAB4563860.1"/>
    <property type="molecule type" value="Genomic_DNA"/>
</dbReference>
<dbReference type="PANTHER" id="PTHR42839">
    <property type="entry name" value="ISOCHORISMATE SYNTHASE ENTC"/>
    <property type="match status" value="1"/>
</dbReference>
<comment type="catalytic activity">
    <reaction evidence="1">
        <text>chorismate = isochorismate</text>
        <dbReference type="Rhea" id="RHEA:18985"/>
        <dbReference type="ChEBI" id="CHEBI:29748"/>
        <dbReference type="ChEBI" id="CHEBI:29780"/>
        <dbReference type="EC" id="5.4.4.2"/>
    </reaction>
</comment>
<dbReference type="InterPro" id="IPR005801">
    <property type="entry name" value="ADC_synthase"/>
</dbReference>
<evidence type="ECO:0000313" key="7">
    <source>
        <dbReference type="EMBL" id="CAB4563860.1"/>
    </source>
</evidence>
<dbReference type="Pfam" id="PF00425">
    <property type="entry name" value="Chorismate_bind"/>
    <property type="match status" value="1"/>
</dbReference>
<dbReference type="PANTHER" id="PTHR42839:SF2">
    <property type="entry name" value="ISOCHORISMATE SYNTHASE ENTC"/>
    <property type="match status" value="1"/>
</dbReference>
<keyword evidence="4" id="KW-0413">Isomerase</keyword>
<accession>A0A6J6DIK1</accession>
<name>A0A6J6DIK1_9ZZZZ</name>
<dbReference type="InterPro" id="IPR015890">
    <property type="entry name" value="Chorismate_C"/>
</dbReference>
<proteinExistence type="inferred from homology"/>
<dbReference type="GO" id="GO:0008909">
    <property type="term" value="F:isochorismate synthase activity"/>
    <property type="evidence" value="ECO:0007669"/>
    <property type="project" value="UniProtKB-EC"/>
</dbReference>
<dbReference type="EC" id="5.4.4.2" evidence="3"/>
<organism evidence="7">
    <name type="scientific">freshwater metagenome</name>
    <dbReference type="NCBI Taxonomy" id="449393"/>
    <lineage>
        <taxon>unclassified sequences</taxon>
        <taxon>metagenomes</taxon>
        <taxon>ecological metagenomes</taxon>
    </lineage>
</organism>
<evidence type="ECO:0000256" key="4">
    <source>
        <dbReference type="ARBA" id="ARBA00023235"/>
    </source>
</evidence>
<gene>
    <name evidence="7" type="ORF">UFOPK1591_00907</name>
</gene>
<sequence length="306" mass="31509">MNAAEIDVSGAPDDIAARIMSVSALGARPHVVLRPGMQSADGYRHAVSSAVTRIAAGEASKVVLARDLVGTINGESDLRPVIIDLAQGYPDCWTFSIDGLIGASPETLVAVAATTVDARVLAGTAARGSDPQHDLDAATMLATSTKDIDEHAFAVRSVVDALTPLTTTLRTSEAFTLKLPNVWHIATDVSGSLADGTSSLDLVGALHPTAAVAGTPTSTALGIIGELEPFDRGRYAGAVGWVGANGDGEWGVALRCMQVESLADGTRDVTAHAGAGIVVDSRADSELIETTMKFRPIVDALSSARD</sequence>
<feature type="domain" description="Chorismate-utilising enzyme C-terminal" evidence="6">
    <location>
        <begin position="41"/>
        <end position="293"/>
    </location>
</feature>
<evidence type="ECO:0000256" key="2">
    <source>
        <dbReference type="ARBA" id="ARBA00005297"/>
    </source>
</evidence>
<dbReference type="NCBIfam" id="TIGR00543">
    <property type="entry name" value="isochor_syn"/>
    <property type="match status" value="1"/>
</dbReference>
<protein>
    <recommendedName>
        <fullName evidence="3">isochorismate synthase</fullName>
        <ecNumber evidence="3">5.4.4.2</ecNumber>
    </recommendedName>
    <alternativeName>
        <fullName evidence="5">Isochorismate mutase</fullName>
    </alternativeName>
</protein>
<reference evidence="7" key="1">
    <citation type="submission" date="2020-05" db="EMBL/GenBank/DDBJ databases">
        <authorList>
            <person name="Chiriac C."/>
            <person name="Salcher M."/>
            <person name="Ghai R."/>
            <person name="Kavagutti S V."/>
        </authorList>
    </citation>
    <scope>NUCLEOTIDE SEQUENCE</scope>
</reference>